<dbReference type="PANTHER" id="PTHR43731">
    <property type="entry name" value="RHOMBOID PROTEASE"/>
    <property type="match status" value="1"/>
</dbReference>
<feature type="transmembrane region" description="Helical" evidence="7">
    <location>
        <begin position="228"/>
        <end position="245"/>
    </location>
</feature>
<protein>
    <submittedName>
        <fullName evidence="9">Rhomboid family intramembrane serine protease</fullName>
    </submittedName>
</protein>
<feature type="domain" description="Peptidase S54 rhomboid" evidence="8">
    <location>
        <begin position="137"/>
        <end position="268"/>
    </location>
</feature>
<dbReference type="Gene3D" id="1.20.1540.10">
    <property type="entry name" value="Rhomboid-like"/>
    <property type="match status" value="1"/>
</dbReference>
<comment type="caution">
    <text evidence="9">The sequence shown here is derived from an EMBL/GenBank/DDBJ whole genome shotgun (WGS) entry which is preliminary data.</text>
</comment>
<dbReference type="InterPro" id="IPR050925">
    <property type="entry name" value="Rhomboid_protease_S54"/>
</dbReference>
<dbReference type="PANTHER" id="PTHR43731:SF14">
    <property type="entry name" value="PRESENILIN-ASSOCIATED RHOMBOID-LIKE PROTEIN, MITOCHONDRIAL"/>
    <property type="match status" value="1"/>
</dbReference>
<dbReference type="RefSeq" id="WP_251802724.1">
    <property type="nucleotide sequence ID" value="NZ_JAMQOL010000053.1"/>
</dbReference>
<evidence type="ECO:0000256" key="6">
    <source>
        <dbReference type="ARBA" id="ARBA00023136"/>
    </source>
</evidence>
<evidence type="ECO:0000259" key="8">
    <source>
        <dbReference type="Pfam" id="PF01694"/>
    </source>
</evidence>
<dbReference type="SUPFAM" id="SSF57845">
    <property type="entry name" value="B-box zinc-binding domain"/>
    <property type="match status" value="1"/>
</dbReference>
<dbReference type="GO" id="GO:0006508">
    <property type="term" value="P:proteolysis"/>
    <property type="evidence" value="ECO:0007669"/>
    <property type="project" value="UniProtKB-KW"/>
</dbReference>
<dbReference type="EMBL" id="JAMQOL010000053">
    <property type="protein sequence ID" value="MCM4083017.1"/>
    <property type="molecule type" value="Genomic_DNA"/>
</dbReference>
<dbReference type="GO" id="GO:0008233">
    <property type="term" value="F:peptidase activity"/>
    <property type="evidence" value="ECO:0007669"/>
    <property type="project" value="UniProtKB-KW"/>
</dbReference>
<evidence type="ECO:0000256" key="5">
    <source>
        <dbReference type="ARBA" id="ARBA00022989"/>
    </source>
</evidence>
<keyword evidence="6 7" id="KW-0472">Membrane</keyword>
<accession>A0ABT0YAE9</accession>
<comment type="subcellular location">
    <subcellularLocation>
        <location evidence="1">Membrane</location>
        <topology evidence="1">Multi-pass membrane protein</topology>
    </subcellularLocation>
</comment>
<name>A0ABT0YAE9_9ACTN</name>
<feature type="transmembrane region" description="Helical" evidence="7">
    <location>
        <begin position="277"/>
        <end position="296"/>
    </location>
</feature>
<evidence type="ECO:0000256" key="3">
    <source>
        <dbReference type="ARBA" id="ARBA00022692"/>
    </source>
</evidence>
<organism evidence="9 10">
    <name type="scientific">Paractinoplanes hotanensis</name>
    <dbReference type="NCBI Taxonomy" id="2906497"/>
    <lineage>
        <taxon>Bacteria</taxon>
        <taxon>Bacillati</taxon>
        <taxon>Actinomycetota</taxon>
        <taxon>Actinomycetes</taxon>
        <taxon>Micromonosporales</taxon>
        <taxon>Micromonosporaceae</taxon>
        <taxon>Paractinoplanes</taxon>
    </lineage>
</organism>
<keyword evidence="4" id="KW-0378">Hydrolase</keyword>
<keyword evidence="5 7" id="KW-1133">Transmembrane helix</keyword>
<evidence type="ECO:0000256" key="2">
    <source>
        <dbReference type="ARBA" id="ARBA00009045"/>
    </source>
</evidence>
<evidence type="ECO:0000256" key="7">
    <source>
        <dbReference type="SAM" id="Phobius"/>
    </source>
</evidence>
<feature type="transmembrane region" description="Helical" evidence="7">
    <location>
        <begin position="76"/>
        <end position="97"/>
    </location>
</feature>
<dbReference type="InterPro" id="IPR035952">
    <property type="entry name" value="Rhomboid-like_sf"/>
</dbReference>
<feature type="transmembrane region" description="Helical" evidence="7">
    <location>
        <begin position="203"/>
        <end position="221"/>
    </location>
</feature>
<evidence type="ECO:0000313" key="10">
    <source>
        <dbReference type="Proteomes" id="UP001523216"/>
    </source>
</evidence>
<evidence type="ECO:0000313" key="9">
    <source>
        <dbReference type="EMBL" id="MCM4083017.1"/>
    </source>
</evidence>
<keyword evidence="3 7" id="KW-0812">Transmembrane</keyword>
<dbReference type="Pfam" id="PF01694">
    <property type="entry name" value="Rhomboid"/>
    <property type="match status" value="1"/>
</dbReference>
<reference evidence="9 10" key="1">
    <citation type="submission" date="2022-06" db="EMBL/GenBank/DDBJ databases">
        <title>Actinoplanes abujensis sp. nov., isolated from Nigerian arid soil.</title>
        <authorList>
            <person name="Ding P."/>
        </authorList>
    </citation>
    <scope>NUCLEOTIDE SEQUENCE [LARGE SCALE GENOMIC DNA]</scope>
    <source>
        <strain evidence="10">TRM88002</strain>
    </source>
</reference>
<feature type="transmembrane region" description="Helical" evidence="7">
    <location>
        <begin position="178"/>
        <end position="197"/>
    </location>
</feature>
<feature type="transmembrane region" description="Helical" evidence="7">
    <location>
        <begin position="147"/>
        <end position="166"/>
    </location>
</feature>
<dbReference type="InterPro" id="IPR022764">
    <property type="entry name" value="Peptidase_S54_rhomboid_dom"/>
</dbReference>
<evidence type="ECO:0000256" key="4">
    <source>
        <dbReference type="ARBA" id="ARBA00022801"/>
    </source>
</evidence>
<dbReference type="Proteomes" id="UP001523216">
    <property type="component" value="Unassembled WGS sequence"/>
</dbReference>
<sequence>MSEAPSTVPVCYRHPSKETYIRCTRCDRPICPDCMNEASVGHQCPECVAEGRRTQRQARTAFGGSSVGRAGYVTRAIIGINVLFFIVSAVVGGPRAIAGAGGWFGLMGQGTDVTRWGSVLGYAPYVAGGDPHGIAAGEWYRLVTAMFLHYGVLHLLLNMVLLWQLGRYLEEKLGPLRFAGLYVLAGVGGNVAAYLFTAPNAQAAGASTSVFGLVLAIIVVNRRLRLDISQFIPLLVVNLLFTFSVPNVSVAGHVGGLIVGGIVALILAYAPNRRRSLIQGLGCAAVFVILLAAALARTQTLLGG</sequence>
<keyword evidence="9" id="KW-0645">Protease</keyword>
<keyword evidence="10" id="KW-1185">Reference proteome</keyword>
<dbReference type="SUPFAM" id="SSF144091">
    <property type="entry name" value="Rhomboid-like"/>
    <property type="match status" value="1"/>
</dbReference>
<proteinExistence type="inferred from homology"/>
<evidence type="ECO:0000256" key="1">
    <source>
        <dbReference type="ARBA" id="ARBA00004141"/>
    </source>
</evidence>
<gene>
    <name evidence="9" type="ORF">LXN57_36200</name>
</gene>
<feature type="transmembrane region" description="Helical" evidence="7">
    <location>
        <begin position="251"/>
        <end position="270"/>
    </location>
</feature>
<comment type="similarity">
    <text evidence="2">Belongs to the peptidase S54 family.</text>
</comment>